<dbReference type="AlphaFoldDB" id="A0A7T9UFV4"/>
<protein>
    <submittedName>
        <fullName evidence="1">MmcQ/YjbR family DNA-binding protein</fullName>
    </submittedName>
</protein>
<keyword evidence="1" id="KW-0238">DNA-binding</keyword>
<organism evidence="1 2">
    <name type="scientific">Acinetobacter ursingii</name>
    <dbReference type="NCBI Taxonomy" id="108980"/>
    <lineage>
        <taxon>Bacteria</taxon>
        <taxon>Pseudomonadati</taxon>
        <taxon>Pseudomonadota</taxon>
        <taxon>Gammaproteobacteria</taxon>
        <taxon>Moraxellales</taxon>
        <taxon>Moraxellaceae</taxon>
        <taxon>Acinetobacter</taxon>
    </lineage>
</organism>
<dbReference type="PANTHER" id="PTHR35145">
    <property type="entry name" value="CYTOPLASMIC PROTEIN-RELATED"/>
    <property type="match status" value="1"/>
</dbReference>
<reference evidence="1 2" key="1">
    <citation type="submission" date="2021-01" db="EMBL/GenBank/DDBJ databases">
        <title>FDA dAtabase for Regulatory Grade micrObial Sequences (FDA-ARGOS): Supporting development and validation of Infectious Disease Dx tests.</title>
        <authorList>
            <person name="Sproer C."/>
            <person name="Gronow S."/>
            <person name="Severitt S."/>
            <person name="Schroder I."/>
            <person name="Tallon L."/>
            <person name="Sadzewicz L."/>
            <person name="Zhao X."/>
            <person name="Boylan J."/>
            <person name="Ott S."/>
            <person name="Bowen H."/>
            <person name="Vavikolanu K."/>
            <person name="Mehta A."/>
            <person name="Aluvathingal J."/>
            <person name="Nadendla S."/>
            <person name="Lowell S."/>
            <person name="Myers T."/>
            <person name="Yan Y."/>
            <person name="Sichtig H."/>
        </authorList>
    </citation>
    <scope>NUCLEOTIDE SEQUENCE [LARGE SCALE GENOMIC DNA]</scope>
    <source>
        <strain evidence="1 2">FDAARGOS_1096</strain>
    </source>
</reference>
<dbReference type="GeneID" id="66210781"/>
<dbReference type="RefSeq" id="WP_004994681.1">
    <property type="nucleotide sequence ID" value="NZ_CP068176.1"/>
</dbReference>
<evidence type="ECO:0000313" key="1">
    <source>
        <dbReference type="EMBL" id="QQT84993.1"/>
    </source>
</evidence>
<gene>
    <name evidence="1" type="ORF">I6I53_08430</name>
</gene>
<dbReference type="InterPro" id="IPR058532">
    <property type="entry name" value="YjbR/MT2646/Rv2570-like"/>
</dbReference>
<dbReference type="InterPro" id="IPR038056">
    <property type="entry name" value="YjbR-like_sf"/>
</dbReference>
<name>A0A7T9UFV4_9GAMM</name>
<dbReference type="GO" id="GO:0003677">
    <property type="term" value="F:DNA binding"/>
    <property type="evidence" value="ECO:0007669"/>
    <property type="project" value="UniProtKB-KW"/>
</dbReference>
<dbReference type="PANTHER" id="PTHR35145:SF1">
    <property type="entry name" value="CYTOPLASMIC PROTEIN"/>
    <property type="match status" value="1"/>
</dbReference>
<evidence type="ECO:0000313" key="2">
    <source>
        <dbReference type="Proteomes" id="UP000595320"/>
    </source>
</evidence>
<dbReference type="InterPro" id="IPR007351">
    <property type="entry name" value="YjbR"/>
</dbReference>
<dbReference type="Proteomes" id="UP000595320">
    <property type="component" value="Chromosome"/>
</dbReference>
<dbReference type="Pfam" id="PF04237">
    <property type="entry name" value="YjbR"/>
    <property type="match status" value="1"/>
</dbReference>
<dbReference type="Gene3D" id="3.90.1150.30">
    <property type="match status" value="1"/>
</dbReference>
<accession>A0A7T9UFV4</accession>
<dbReference type="SUPFAM" id="SSF142906">
    <property type="entry name" value="YjbR-like"/>
    <property type="match status" value="1"/>
</dbReference>
<dbReference type="EMBL" id="CP068176">
    <property type="protein sequence ID" value="QQT84993.1"/>
    <property type="molecule type" value="Genomic_DNA"/>
</dbReference>
<sequence>MNAEKIQKLAIQIALEQPETVLSHPFGPQCNVIKVFDKIFLLTGELDQQKFINVKIKPEQADELKELYPSITSGYHMNKKHWISIFEGQNIDADFIEDMVKSSYALVVSKLNKTQKMRIKLLSSK</sequence>
<proteinExistence type="predicted"/>